<keyword evidence="3 4" id="KW-0862">Zinc</keyword>
<keyword evidence="2 4" id="KW-0378">Hydrolase</keyword>
<evidence type="ECO:0000313" key="7">
    <source>
        <dbReference type="Proteomes" id="UP001596447"/>
    </source>
</evidence>
<dbReference type="PANTHER" id="PTHR34667:SF1">
    <property type="entry name" value="D-AMINOACYL-TRNA DEACYLASE"/>
    <property type="match status" value="1"/>
</dbReference>
<dbReference type="EC" id="3.1.1.96" evidence="4"/>
<evidence type="ECO:0000256" key="3">
    <source>
        <dbReference type="ARBA" id="ARBA00022833"/>
    </source>
</evidence>
<dbReference type="RefSeq" id="WP_279527104.1">
    <property type="nucleotide sequence ID" value="NZ_CP122312.1"/>
</dbReference>
<evidence type="ECO:0000256" key="1">
    <source>
        <dbReference type="ARBA" id="ARBA00022723"/>
    </source>
</evidence>
<dbReference type="HAMAP" id="MF_00562">
    <property type="entry name" value="Deacylase_DtdA"/>
    <property type="match status" value="1"/>
</dbReference>
<accession>A0ABD5Z504</accession>
<evidence type="ECO:0000256" key="2">
    <source>
        <dbReference type="ARBA" id="ARBA00022801"/>
    </source>
</evidence>
<reference evidence="6 7" key="1">
    <citation type="journal article" date="2019" name="Int. J. Syst. Evol. Microbiol.">
        <title>The Global Catalogue of Microorganisms (GCM) 10K type strain sequencing project: providing services to taxonomists for standard genome sequencing and annotation.</title>
        <authorList>
            <consortium name="The Broad Institute Genomics Platform"/>
            <consortium name="The Broad Institute Genome Sequencing Center for Infectious Disease"/>
            <person name="Wu L."/>
            <person name="Ma J."/>
        </authorList>
    </citation>
    <scope>NUCLEOTIDE SEQUENCE [LARGE SCALE GENOMIC DNA]</scope>
    <source>
        <strain evidence="6 7">XZGYJ-43</strain>
    </source>
</reference>
<feature type="region of interest" description="Disordered" evidence="5">
    <location>
        <begin position="390"/>
        <end position="432"/>
    </location>
</feature>
<comment type="catalytic activity">
    <reaction evidence="4">
        <text>glycyl-tRNA(Ala) + H2O = tRNA(Ala) + glycine + H(+)</text>
        <dbReference type="Rhea" id="RHEA:53744"/>
        <dbReference type="Rhea" id="RHEA-COMP:9657"/>
        <dbReference type="Rhea" id="RHEA-COMP:13640"/>
        <dbReference type="ChEBI" id="CHEBI:15377"/>
        <dbReference type="ChEBI" id="CHEBI:15378"/>
        <dbReference type="ChEBI" id="CHEBI:57305"/>
        <dbReference type="ChEBI" id="CHEBI:78442"/>
        <dbReference type="ChEBI" id="CHEBI:78522"/>
        <dbReference type="EC" id="3.1.1.96"/>
    </reaction>
</comment>
<proteinExistence type="inferred from homology"/>
<comment type="catalytic activity">
    <reaction evidence="4">
        <text>a D-aminoacyl-tRNA + H2O = a tRNA + a D-alpha-amino acid + H(+)</text>
        <dbReference type="Rhea" id="RHEA:13953"/>
        <dbReference type="Rhea" id="RHEA-COMP:10123"/>
        <dbReference type="Rhea" id="RHEA-COMP:10124"/>
        <dbReference type="ChEBI" id="CHEBI:15377"/>
        <dbReference type="ChEBI" id="CHEBI:15378"/>
        <dbReference type="ChEBI" id="CHEBI:59871"/>
        <dbReference type="ChEBI" id="CHEBI:78442"/>
        <dbReference type="ChEBI" id="CHEBI:79333"/>
        <dbReference type="EC" id="3.1.1.96"/>
    </reaction>
</comment>
<comment type="subunit">
    <text evidence="4">Monomer.</text>
</comment>
<dbReference type="InterPro" id="IPR007508">
    <property type="entry name" value="DtdA"/>
</dbReference>
<sequence>MTIGIVVSEADEASAHVGEHLRELGEWERDGDALRDGDLELRTFEDLHIHLDGVAEAFDDPDYVVFASRHSGETGALLTAHFTGNFGEAEYGGADRDLAETCPNAAKHVLDAMEDYAPEEYEVGMECTHHGPTDVGAPAMFVELGSGEEQWADPDAAEAVARGILDLDGVDPTTERTVVAFGGGHYAPRPTRIVRETAWAVGHVGADWCLDDLGKPSAHHEVVAQAFENSGAERAVVDGDHPDLEVTIDDLGYEVRSETWVREVGRTDLDLVDALESDLERVEDGLRFGESAPDHDTDEYVVREVPGDLWDAAQAVDPEDALDAVAAHALAYETVESGNRVQGRAAFAGVDDYDAMVDRLAELLDEEYESVEREADRVVAQVETFDPAKAHTLGVPEGPKFGRLAAGEPVTVDNREIPPETVRTTETKEFPV</sequence>
<gene>
    <name evidence="4" type="primary">dtdA</name>
    <name evidence="6" type="ORF">ACFQJ9_13005</name>
</gene>
<keyword evidence="7" id="KW-1185">Reference proteome</keyword>
<dbReference type="Gene3D" id="3.40.630.50">
    <property type="entry name" value="AF0625-like"/>
    <property type="match status" value="1"/>
</dbReference>
<name>A0ABD5Z504_9EURY</name>
<dbReference type="AlphaFoldDB" id="A0ABD5Z504"/>
<dbReference type="InterPro" id="IPR018033">
    <property type="entry name" value="Deacylase_DtdA_archaea"/>
</dbReference>
<protein>
    <recommendedName>
        <fullName evidence="4">D-aminoacyl-tRNA deacylase</fullName>
        <ecNumber evidence="4">3.1.1.96</ecNumber>
    </recommendedName>
</protein>
<comment type="caution">
    <text evidence="6">The sequence shown here is derived from an EMBL/GenBank/DDBJ whole genome shotgun (WGS) entry which is preliminary data.</text>
</comment>
<evidence type="ECO:0000313" key="6">
    <source>
        <dbReference type="EMBL" id="MFC7200319.1"/>
    </source>
</evidence>
<dbReference type="SUPFAM" id="SSF142535">
    <property type="entry name" value="AF0625-like"/>
    <property type="match status" value="1"/>
</dbReference>
<evidence type="ECO:0000256" key="5">
    <source>
        <dbReference type="SAM" id="MobiDB-lite"/>
    </source>
</evidence>
<dbReference type="GO" id="GO:0008270">
    <property type="term" value="F:zinc ion binding"/>
    <property type="evidence" value="ECO:0007669"/>
    <property type="project" value="UniProtKB-UniRule"/>
</dbReference>
<keyword evidence="1 4" id="KW-0479">Metal-binding</keyword>
<evidence type="ECO:0000256" key="4">
    <source>
        <dbReference type="HAMAP-Rule" id="MF_00562"/>
    </source>
</evidence>
<comment type="cofactor">
    <cofactor evidence="4">
        <name>Zn(2+)</name>
        <dbReference type="ChEBI" id="CHEBI:29105"/>
    </cofactor>
    <text evidence="4">Binds 2 Zn(2+) ions per subunit.</text>
</comment>
<dbReference type="Proteomes" id="UP001596447">
    <property type="component" value="Unassembled WGS sequence"/>
</dbReference>
<comment type="similarity">
    <text evidence="4">Belongs to the DtdA deacylase family.</text>
</comment>
<dbReference type="Gene3D" id="3.40.50.10700">
    <property type="entry name" value="AF0625-like"/>
    <property type="match status" value="1"/>
</dbReference>
<organism evidence="6 7">
    <name type="scientific">Halospeciosus flavus</name>
    <dbReference type="NCBI Taxonomy" id="3032283"/>
    <lineage>
        <taxon>Archaea</taxon>
        <taxon>Methanobacteriati</taxon>
        <taxon>Methanobacteriota</taxon>
        <taxon>Stenosarchaea group</taxon>
        <taxon>Halobacteria</taxon>
        <taxon>Halobacteriales</taxon>
        <taxon>Halobacteriaceae</taxon>
        <taxon>Halospeciosus</taxon>
    </lineage>
</organism>
<dbReference type="PANTHER" id="PTHR34667">
    <property type="entry name" value="D-AMINOACYL-TRNA DEACYLASE"/>
    <property type="match status" value="1"/>
</dbReference>
<dbReference type="GO" id="GO:0051499">
    <property type="term" value="F:D-aminoacyl-tRNA deacylase activity"/>
    <property type="evidence" value="ECO:0007669"/>
    <property type="project" value="UniProtKB-UniRule"/>
</dbReference>
<comment type="function">
    <text evidence="4">D-aminoacyl-tRNA deacylase with broad substrate specificity. By recycling D-aminoacyl-tRNA to D-amino acids and free tRNA molecules, this enzyme counteracts the toxicity associated with the formation of D-aminoacyl-tRNA entities in vivo.</text>
</comment>
<dbReference type="GO" id="GO:0019478">
    <property type="term" value="P:D-amino acid catabolic process"/>
    <property type="evidence" value="ECO:0007669"/>
    <property type="project" value="UniProtKB-UniRule"/>
</dbReference>
<dbReference type="EMBL" id="JBHTAR010000011">
    <property type="protein sequence ID" value="MFC7200319.1"/>
    <property type="molecule type" value="Genomic_DNA"/>
</dbReference>
<feature type="compositionally biased region" description="Basic and acidic residues" evidence="5">
    <location>
        <begin position="413"/>
        <end position="432"/>
    </location>
</feature>
<dbReference type="Pfam" id="PF04414">
    <property type="entry name" value="tRNA_deacylase"/>
    <property type="match status" value="1"/>
</dbReference>